<dbReference type="Proteomes" id="UP000245125">
    <property type="component" value="Unassembled WGS sequence"/>
</dbReference>
<sequence>MNADILKGKWKEIKGDVKTKWGKLTDDDLTEIEGHEEKLLGLLQKRYGYAKDKAEQDYKEFMERYDKPASTKT</sequence>
<dbReference type="InterPro" id="IPR050423">
    <property type="entry name" value="UPF0337_stress_rsp"/>
</dbReference>
<protein>
    <submittedName>
        <fullName evidence="3">Putative stress response protein</fullName>
    </submittedName>
</protein>
<dbReference type="SUPFAM" id="SSF69047">
    <property type="entry name" value="Hypothetical protein YjbJ"/>
    <property type="match status" value="1"/>
</dbReference>
<dbReference type="PIRSF" id="PIRSF039008">
    <property type="entry name" value="YjbJ"/>
    <property type="match status" value="1"/>
</dbReference>
<name>A0A2U3QHL9_9BACT</name>
<accession>A0A2U3QHL9</accession>
<dbReference type="OrthoDB" id="9796058at2"/>
<evidence type="ECO:0000313" key="3">
    <source>
        <dbReference type="EMBL" id="SPQ00906.1"/>
    </source>
</evidence>
<organism evidence="3 4">
    <name type="scientific">Candidatus Sulfobium mesophilum</name>
    <dbReference type="NCBI Taxonomy" id="2016548"/>
    <lineage>
        <taxon>Bacteria</taxon>
        <taxon>Pseudomonadati</taxon>
        <taxon>Nitrospirota</taxon>
        <taxon>Nitrospiria</taxon>
        <taxon>Nitrospirales</taxon>
        <taxon>Nitrospiraceae</taxon>
        <taxon>Candidatus Sulfobium</taxon>
    </lineage>
</organism>
<dbReference type="PANTHER" id="PTHR34977">
    <property type="entry name" value="UPF0337 PROTEIN YJBJ"/>
    <property type="match status" value="1"/>
</dbReference>
<dbReference type="Gene3D" id="1.10.1470.10">
    <property type="entry name" value="YjbJ"/>
    <property type="match status" value="1"/>
</dbReference>
<dbReference type="InterPro" id="IPR008462">
    <property type="entry name" value="CsbD"/>
</dbReference>
<evidence type="ECO:0000256" key="1">
    <source>
        <dbReference type="ARBA" id="ARBA00009129"/>
    </source>
</evidence>
<dbReference type="InterPro" id="IPR026042">
    <property type="entry name" value="YjbJ"/>
</dbReference>
<dbReference type="EMBL" id="OUUY01000083">
    <property type="protein sequence ID" value="SPQ00906.1"/>
    <property type="molecule type" value="Genomic_DNA"/>
</dbReference>
<dbReference type="InterPro" id="IPR036629">
    <property type="entry name" value="YjbJ_sf"/>
</dbReference>
<reference evidence="4" key="1">
    <citation type="submission" date="2018-03" db="EMBL/GenBank/DDBJ databases">
        <authorList>
            <person name="Zecchin S."/>
        </authorList>
    </citation>
    <scope>NUCLEOTIDE SEQUENCE [LARGE SCALE GENOMIC DNA]</scope>
</reference>
<evidence type="ECO:0000313" key="4">
    <source>
        <dbReference type="Proteomes" id="UP000245125"/>
    </source>
</evidence>
<evidence type="ECO:0000259" key="2">
    <source>
        <dbReference type="Pfam" id="PF05532"/>
    </source>
</evidence>
<dbReference type="Pfam" id="PF05532">
    <property type="entry name" value="CsbD"/>
    <property type="match status" value="1"/>
</dbReference>
<keyword evidence="4" id="KW-1185">Reference proteome</keyword>
<proteinExistence type="inferred from homology"/>
<feature type="domain" description="CsbD-like" evidence="2">
    <location>
        <begin position="4"/>
        <end position="55"/>
    </location>
</feature>
<dbReference type="PANTHER" id="PTHR34977:SF1">
    <property type="entry name" value="UPF0337 PROTEIN YJBJ"/>
    <property type="match status" value="1"/>
</dbReference>
<comment type="similarity">
    <text evidence="1">Belongs to the UPF0337 (CsbD) family.</text>
</comment>
<dbReference type="AlphaFoldDB" id="A0A2U3QHL9"/>
<gene>
    <name evidence="3" type="primary">yjbJ</name>
    <name evidence="3" type="ORF">NBG4_370021</name>
</gene>